<protein>
    <recommendedName>
        <fullName evidence="2">Nucleoside phosphorylase domain-containing protein</fullName>
    </recommendedName>
</protein>
<feature type="domain" description="Nucleoside phosphorylase" evidence="2">
    <location>
        <begin position="14"/>
        <end position="130"/>
    </location>
</feature>
<dbReference type="STRING" id="1367422.A0A178Z8B4"/>
<feature type="region of interest" description="Disordered" evidence="1">
    <location>
        <begin position="359"/>
        <end position="380"/>
    </location>
</feature>
<feature type="compositionally biased region" description="Polar residues" evidence="1">
    <location>
        <begin position="369"/>
        <end position="378"/>
    </location>
</feature>
<dbReference type="Pfam" id="PF01048">
    <property type="entry name" value="PNP_UDP_1"/>
    <property type="match status" value="1"/>
</dbReference>
<proteinExistence type="predicted"/>
<dbReference type="SUPFAM" id="SSF53167">
    <property type="entry name" value="Purine and uridine phosphorylases"/>
    <property type="match status" value="1"/>
</dbReference>
<evidence type="ECO:0000256" key="1">
    <source>
        <dbReference type="SAM" id="MobiDB-lite"/>
    </source>
</evidence>
<organism evidence="3 4">
    <name type="scientific">Fonsecaea erecta</name>
    <dbReference type="NCBI Taxonomy" id="1367422"/>
    <lineage>
        <taxon>Eukaryota</taxon>
        <taxon>Fungi</taxon>
        <taxon>Dikarya</taxon>
        <taxon>Ascomycota</taxon>
        <taxon>Pezizomycotina</taxon>
        <taxon>Eurotiomycetes</taxon>
        <taxon>Chaetothyriomycetidae</taxon>
        <taxon>Chaetothyriales</taxon>
        <taxon>Herpotrichiellaceae</taxon>
        <taxon>Fonsecaea</taxon>
    </lineage>
</organism>
<comment type="caution">
    <text evidence="3">The sequence shown here is derived from an EMBL/GenBank/DDBJ whole genome shotgun (WGS) entry which is preliminary data.</text>
</comment>
<dbReference type="Proteomes" id="UP000078343">
    <property type="component" value="Unassembled WGS sequence"/>
</dbReference>
<sequence length="402" mass="44526">MSHVQPHSRDDFEVAIICALRTESDAVEALFDYFWEEEIEYKKAKGDSNSYTLGRIGRHNVVLAYMPEMGKAASATVAGSFRASFPSIRLGLIVGVCGGVPRDEKENSDIVLGDVIISTGVVQFDLGRQLPDRVVRKDTLEDNLGRPNLELRGFLHKIQGWRGRMEMRSRTTEYLGEICSKPGFEEWKYPGMQHDHLFPATYRHKHHVPSECTTCDKCLGDADVVCDDALSSDCTLLQCDLKRVILRERSGALQASDESMGQATLAVTPIIHFGRVASGDLLMKSASRRDELATREKIIGFEMEAAGAWDTFPTVIIKGVCDYADSHKNKKWQKYAAVAAAACTKAFLRQWRGVEKNIDTTRDYPRQSHGGTSPNIRQGGSGFHGPTVVFGGTVFQGNYAGI</sequence>
<dbReference type="GO" id="GO:0009116">
    <property type="term" value="P:nucleoside metabolic process"/>
    <property type="evidence" value="ECO:0007669"/>
    <property type="project" value="InterPro"/>
</dbReference>
<dbReference type="InterPro" id="IPR053137">
    <property type="entry name" value="NLR-like"/>
</dbReference>
<accession>A0A178Z8B4</accession>
<dbReference type="PANTHER" id="PTHR46082:SF6">
    <property type="entry name" value="AAA+ ATPASE DOMAIN-CONTAINING PROTEIN-RELATED"/>
    <property type="match status" value="1"/>
</dbReference>
<evidence type="ECO:0000313" key="3">
    <source>
        <dbReference type="EMBL" id="OAP55686.1"/>
    </source>
</evidence>
<reference evidence="3 4" key="1">
    <citation type="submission" date="2016-04" db="EMBL/GenBank/DDBJ databases">
        <title>Draft genome of Fonsecaea erecta CBS 125763.</title>
        <authorList>
            <person name="Weiss V.A."/>
            <person name="Vicente V.A."/>
            <person name="Raittz R.T."/>
            <person name="Moreno L.F."/>
            <person name="De Souza E.M."/>
            <person name="Pedrosa F.O."/>
            <person name="Steffens M.B."/>
            <person name="Faoro H."/>
            <person name="Tadra-Sfeir M.Z."/>
            <person name="Najafzadeh M.J."/>
            <person name="Felipe M.S."/>
            <person name="Teixeira M."/>
            <person name="Sun J."/>
            <person name="Xi L."/>
            <person name="Gomes R."/>
            <person name="De Azevedo C.M."/>
            <person name="Salgado C.G."/>
            <person name="Da Silva M.B."/>
            <person name="Nascimento M.F."/>
            <person name="Queiroz-Telles F."/>
            <person name="Attili D.S."/>
            <person name="Gorbushina A."/>
        </authorList>
    </citation>
    <scope>NUCLEOTIDE SEQUENCE [LARGE SCALE GENOMIC DNA]</scope>
    <source>
        <strain evidence="3 4">CBS 125763</strain>
    </source>
</reference>
<dbReference type="InterPro" id="IPR000845">
    <property type="entry name" value="Nucleoside_phosphorylase_d"/>
</dbReference>
<evidence type="ECO:0000259" key="2">
    <source>
        <dbReference type="Pfam" id="PF01048"/>
    </source>
</evidence>
<dbReference type="GO" id="GO:0003824">
    <property type="term" value="F:catalytic activity"/>
    <property type="evidence" value="ECO:0007669"/>
    <property type="project" value="InterPro"/>
</dbReference>
<dbReference type="PANTHER" id="PTHR46082">
    <property type="entry name" value="ATP/GTP-BINDING PROTEIN-RELATED"/>
    <property type="match status" value="1"/>
</dbReference>
<dbReference type="OrthoDB" id="1658288at2759"/>
<dbReference type="AlphaFoldDB" id="A0A178Z8B4"/>
<name>A0A178Z8B4_9EURO</name>
<gene>
    <name evidence="3" type="ORF">AYL99_09838</name>
</gene>
<dbReference type="GeneID" id="30014006"/>
<dbReference type="InterPro" id="IPR035994">
    <property type="entry name" value="Nucleoside_phosphorylase_sf"/>
</dbReference>
<dbReference type="EMBL" id="LVYI01000010">
    <property type="protein sequence ID" value="OAP55686.1"/>
    <property type="molecule type" value="Genomic_DNA"/>
</dbReference>
<evidence type="ECO:0000313" key="4">
    <source>
        <dbReference type="Proteomes" id="UP000078343"/>
    </source>
</evidence>
<dbReference type="Gene3D" id="3.40.50.1580">
    <property type="entry name" value="Nucleoside phosphorylase domain"/>
    <property type="match status" value="1"/>
</dbReference>
<dbReference type="RefSeq" id="XP_018689053.1">
    <property type="nucleotide sequence ID" value="XM_018841344.1"/>
</dbReference>
<keyword evidence="4" id="KW-1185">Reference proteome</keyword>